<protein>
    <submittedName>
        <fullName evidence="4">Aspartate ammonia-lyase</fullName>
    </submittedName>
</protein>
<gene>
    <name evidence="4" type="ORF">IAC47_04600</name>
</gene>
<dbReference type="InterPro" id="IPR022761">
    <property type="entry name" value="Fumarate_lyase_N"/>
</dbReference>
<dbReference type="AlphaFoldDB" id="A0A9D1UHG2"/>
<dbReference type="PANTHER" id="PTHR42696">
    <property type="entry name" value="ASPARTATE AMMONIA-LYASE"/>
    <property type="match status" value="1"/>
</dbReference>
<dbReference type="GO" id="GO:0008797">
    <property type="term" value="F:aspartate ammonia-lyase activity"/>
    <property type="evidence" value="ECO:0007669"/>
    <property type="project" value="TreeGrafter"/>
</dbReference>
<dbReference type="PROSITE" id="PS00163">
    <property type="entry name" value="FUMARATE_LYASES"/>
    <property type="match status" value="1"/>
</dbReference>
<evidence type="ECO:0000259" key="2">
    <source>
        <dbReference type="Pfam" id="PF00206"/>
    </source>
</evidence>
<evidence type="ECO:0000313" key="4">
    <source>
        <dbReference type="EMBL" id="HIW87538.1"/>
    </source>
</evidence>
<dbReference type="InterPro" id="IPR000362">
    <property type="entry name" value="Fumarate_lyase_fam"/>
</dbReference>
<dbReference type="InterPro" id="IPR020557">
    <property type="entry name" value="Fumarate_lyase_CS"/>
</dbReference>
<dbReference type="Gene3D" id="1.10.40.30">
    <property type="entry name" value="Fumarase/aspartase (C-terminal domain)"/>
    <property type="match status" value="1"/>
</dbReference>
<dbReference type="PANTHER" id="PTHR42696:SF2">
    <property type="entry name" value="ASPARTATE AMMONIA-LYASE"/>
    <property type="match status" value="1"/>
</dbReference>
<dbReference type="GO" id="GO:0005829">
    <property type="term" value="C:cytosol"/>
    <property type="evidence" value="ECO:0007669"/>
    <property type="project" value="TreeGrafter"/>
</dbReference>
<dbReference type="EMBL" id="DXGG01000146">
    <property type="protein sequence ID" value="HIW87538.1"/>
    <property type="molecule type" value="Genomic_DNA"/>
</dbReference>
<dbReference type="FunFam" id="1.20.200.10:FF:000001">
    <property type="entry name" value="Fumarate hydratase, mitochondrial"/>
    <property type="match status" value="1"/>
</dbReference>
<feature type="domain" description="Fumarate lyase N-terminal" evidence="2">
    <location>
        <begin position="19"/>
        <end position="350"/>
    </location>
</feature>
<evidence type="ECO:0000313" key="5">
    <source>
        <dbReference type="Proteomes" id="UP000824267"/>
    </source>
</evidence>
<evidence type="ECO:0000259" key="3">
    <source>
        <dbReference type="Pfam" id="PF10415"/>
    </source>
</evidence>
<reference evidence="4" key="1">
    <citation type="journal article" date="2021" name="PeerJ">
        <title>Extensive microbial diversity within the chicken gut microbiome revealed by metagenomics and culture.</title>
        <authorList>
            <person name="Gilroy R."/>
            <person name="Ravi A."/>
            <person name="Getino M."/>
            <person name="Pursley I."/>
            <person name="Horton D.L."/>
            <person name="Alikhan N.F."/>
            <person name="Baker D."/>
            <person name="Gharbi K."/>
            <person name="Hall N."/>
            <person name="Watson M."/>
            <person name="Adriaenssens E.M."/>
            <person name="Foster-Nyarko E."/>
            <person name="Jarju S."/>
            <person name="Secka A."/>
            <person name="Antonio M."/>
            <person name="Oren A."/>
            <person name="Chaudhuri R.R."/>
            <person name="La Ragione R."/>
            <person name="Hildebrand F."/>
            <person name="Pallen M.J."/>
        </authorList>
    </citation>
    <scope>NUCLEOTIDE SEQUENCE</scope>
    <source>
        <strain evidence="4">Gambia16-930</strain>
    </source>
</reference>
<dbReference type="InterPro" id="IPR008948">
    <property type="entry name" value="L-Aspartase-like"/>
</dbReference>
<dbReference type="SUPFAM" id="SSF48557">
    <property type="entry name" value="L-aspartase-like"/>
    <property type="match status" value="1"/>
</dbReference>
<dbReference type="FunFam" id="1.10.275.10:FF:000001">
    <property type="entry name" value="Fumarate hydratase, mitochondrial"/>
    <property type="match status" value="1"/>
</dbReference>
<dbReference type="InterPro" id="IPR018951">
    <property type="entry name" value="Fumarase_C_C"/>
</dbReference>
<dbReference type="NCBIfam" id="NF008909">
    <property type="entry name" value="PRK12273.1"/>
    <property type="match status" value="1"/>
</dbReference>
<dbReference type="Gene3D" id="1.10.275.10">
    <property type="entry name" value="Fumarase/aspartase (N-terminal domain)"/>
    <property type="match status" value="1"/>
</dbReference>
<dbReference type="InterPro" id="IPR051546">
    <property type="entry name" value="Aspartate_Ammonia-Lyase"/>
</dbReference>
<dbReference type="Gene3D" id="1.20.200.10">
    <property type="entry name" value="Fumarase/aspartase (Central domain)"/>
    <property type="match status" value="1"/>
</dbReference>
<dbReference type="InterPro" id="IPR024083">
    <property type="entry name" value="Fumarase/histidase_N"/>
</dbReference>
<dbReference type="CDD" id="cd01357">
    <property type="entry name" value="Aspartase"/>
    <property type="match status" value="1"/>
</dbReference>
<name>A0A9D1UHG2_9BACT</name>
<organism evidence="4 5">
    <name type="scientific">Candidatus Onthomorpha intestinigallinarum</name>
    <dbReference type="NCBI Taxonomy" id="2840880"/>
    <lineage>
        <taxon>Bacteria</taxon>
        <taxon>Pseudomonadati</taxon>
        <taxon>Bacteroidota</taxon>
        <taxon>Bacteroidia</taxon>
        <taxon>Bacteroidales</taxon>
        <taxon>Candidatus Onthomorpha</taxon>
    </lineage>
</organism>
<dbReference type="PRINTS" id="PR00149">
    <property type="entry name" value="FUMRATELYASE"/>
</dbReference>
<sequence length="479" mass="52556">MKDSTKYSGKTRQESDLIGTREIPVEALYGVQSLRGFENFKISGRLMNDYPNFIKGMALTKKGAAVANHKQGKLSDEQFKAISQACDELFEGKHHEFFLSDMIQGGAGTTVNMNANEVLANRALEIMGKEHGQYEFCSPNDHLNASQSTNDAYPTAFHFGLYLENKKLAEALNKIVLSLEAKSKEFAHIIKMGRTQLQDGVPMTLGQTFQAFANLLKREITNLDKAADELLCINMGATAIGTGICSEPGYSKLCVEALREITGWNVRLAEDLVEVTSDTSSLVGYSSELKRIALKAIKICNDLRLMGSGPRCGIHELFLPEMQPGSSIMPGKVNPVIPEVMNQLCYKVIGNDTAVMLAAENAQLELNVMEPVLVYCLFESINLLTNGFDTLRTLCIDGIKADAANCERQVKGSIGIVTALNPIIGYKNSTKIAKEAVQTGKGVYDLVLEHDILSKEDLDTILKPENMIAPVKLDIKPKH</sequence>
<reference evidence="4" key="2">
    <citation type="submission" date="2021-04" db="EMBL/GenBank/DDBJ databases">
        <authorList>
            <person name="Gilroy R."/>
        </authorList>
    </citation>
    <scope>NUCLEOTIDE SEQUENCE</scope>
    <source>
        <strain evidence="4">Gambia16-930</strain>
    </source>
</reference>
<evidence type="ECO:0000256" key="1">
    <source>
        <dbReference type="ARBA" id="ARBA00023239"/>
    </source>
</evidence>
<dbReference type="GO" id="GO:0006531">
    <property type="term" value="P:aspartate metabolic process"/>
    <property type="evidence" value="ECO:0007669"/>
    <property type="project" value="TreeGrafter"/>
</dbReference>
<feature type="domain" description="Fumarase C C-terminal" evidence="3">
    <location>
        <begin position="416"/>
        <end position="468"/>
    </location>
</feature>
<dbReference type="FunFam" id="1.10.40.30:FF:000002">
    <property type="entry name" value="Fumarate hydratase class II"/>
    <property type="match status" value="1"/>
</dbReference>
<proteinExistence type="predicted"/>
<comment type="caution">
    <text evidence="4">The sequence shown here is derived from an EMBL/GenBank/DDBJ whole genome shotgun (WGS) entry which is preliminary data.</text>
</comment>
<dbReference type="Pfam" id="PF00206">
    <property type="entry name" value="Lyase_1"/>
    <property type="match status" value="1"/>
</dbReference>
<dbReference type="Pfam" id="PF10415">
    <property type="entry name" value="FumaraseC_C"/>
    <property type="match status" value="1"/>
</dbReference>
<dbReference type="Proteomes" id="UP000824267">
    <property type="component" value="Unassembled WGS sequence"/>
</dbReference>
<accession>A0A9D1UHG2</accession>
<dbReference type="GO" id="GO:0006099">
    <property type="term" value="P:tricarboxylic acid cycle"/>
    <property type="evidence" value="ECO:0007669"/>
    <property type="project" value="InterPro"/>
</dbReference>
<keyword evidence="1" id="KW-0456">Lyase</keyword>